<sequence length="95" mass="10179">MAFRLQYVLVAGFALAASGCSSSNDPKPVAAATTLQGRWTNEGSEERYYSRDYVYIDRTTFASRPGAATVIADSTMSYTDTAGNVNSITPLSPAR</sequence>
<evidence type="ECO:0008006" key="4">
    <source>
        <dbReference type="Google" id="ProtNLM"/>
    </source>
</evidence>
<keyword evidence="3" id="KW-1185">Reference proteome</keyword>
<comment type="caution">
    <text evidence="2">The sequence shown here is derived from an EMBL/GenBank/DDBJ whole genome shotgun (WGS) entry which is preliminary data.</text>
</comment>
<dbReference type="Proteomes" id="UP001176429">
    <property type="component" value="Unassembled WGS sequence"/>
</dbReference>
<reference evidence="2" key="1">
    <citation type="submission" date="2023-07" db="EMBL/GenBank/DDBJ databases">
        <authorList>
            <person name="Kim M.K."/>
        </authorList>
    </citation>
    <scope>NUCLEOTIDE SEQUENCE</scope>
    <source>
        <strain evidence="2">ASUV-10-1</strain>
    </source>
</reference>
<dbReference type="PROSITE" id="PS51257">
    <property type="entry name" value="PROKAR_LIPOPROTEIN"/>
    <property type="match status" value="1"/>
</dbReference>
<keyword evidence="1" id="KW-0732">Signal</keyword>
<proteinExistence type="predicted"/>
<accession>A0ABT9B746</accession>
<feature type="chain" id="PRO_5045134020" description="Lipoprotein" evidence="1">
    <location>
        <begin position="17"/>
        <end position="95"/>
    </location>
</feature>
<evidence type="ECO:0000313" key="2">
    <source>
        <dbReference type="EMBL" id="MDO7874096.1"/>
    </source>
</evidence>
<dbReference type="EMBL" id="JAUQSY010000003">
    <property type="protein sequence ID" value="MDO7874096.1"/>
    <property type="molecule type" value="Genomic_DNA"/>
</dbReference>
<evidence type="ECO:0000313" key="3">
    <source>
        <dbReference type="Proteomes" id="UP001176429"/>
    </source>
</evidence>
<organism evidence="2 3">
    <name type="scientific">Hymenobacter aranciens</name>
    <dbReference type="NCBI Taxonomy" id="3063996"/>
    <lineage>
        <taxon>Bacteria</taxon>
        <taxon>Pseudomonadati</taxon>
        <taxon>Bacteroidota</taxon>
        <taxon>Cytophagia</taxon>
        <taxon>Cytophagales</taxon>
        <taxon>Hymenobacteraceae</taxon>
        <taxon>Hymenobacter</taxon>
    </lineage>
</organism>
<protein>
    <recommendedName>
        <fullName evidence="4">Lipoprotein</fullName>
    </recommendedName>
</protein>
<evidence type="ECO:0000256" key="1">
    <source>
        <dbReference type="SAM" id="SignalP"/>
    </source>
</evidence>
<feature type="signal peptide" evidence="1">
    <location>
        <begin position="1"/>
        <end position="16"/>
    </location>
</feature>
<dbReference type="RefSeq" id="WP_305005413.1">
    <property type="nucleotide sequence ID" value="NZ_JAUQSY010000003.1"/>
</dbReference>
<name>A0ABT9B746_9BACT</name>
<gene>
    <name evidence="2" type="ORF">Q5H93_05075</name>
</gene>